<dbReference type="NCBIfam" id="TIGR01494">
    <property type="entry name" value="ATPase_P-type"/>
    <property type="match status" value="2"/>
</dbReference>
<dbReference type="PANTHER" id="PTHR24093">
    <property type="entry name" value="CATION TRANSPORTING ATPASE"/>
    <property type="match status" value="1"/>
</dbReference>
<evidence type="ECO:0000256" key="12">
    <source>
        <dbReference type="ARBA" id="ARBA00022967"/>
    </source>
</evidence>
<dbReference type="SUPFAM" id="SSF81665">
    <property type="entry name" value="Calcium ATPase, transmembrane domain M"/>
    <property type="match status" value="1"/>
</dbReference>
<dbReference type="InterPro" id="IPR006068">
    <property type="entry name" value="ATPase_P-typ_cation-transptr_C"/>
</dbReference>
<dbReference type="GO" id="GO:0005886">
    <property type="term" value="C:plasma membrane"/>
    <property type="evidence" value="ECO:0007669"/>
    <property type="project" value="TreeGrafter"/>
</dbReference>
<evidence type="ECO:0000256" key="2">
    <source>
        <dbReference type="ARBA" id="ARBA00006124"/>
    </source>
</evidence>
<dbReference type="InterPro" id="IPR018303">
    <property type="entry name" value="ATPase_P-typ_P_site"/>
</dbReference>
<dbReference type="InterPro" id="IPR001757">
    <property type="entry name" value="P_typ_ATPase"/>
</dbReference>
<evidence type="ECO:0000256" key="13">
    <source>
        <dbReference type="ARBA" id="ARBA00022989"/>
    </source>
</evidence>
<feature type="transmembrane region" description="Helical" evidence="19">
    <location>
        <begin position="968"/>
        <end position="987"/>
    </location>
</feature>
<accession>A0AA39DXF9</accession>
<name>A0AA39DXF9_VITRO</name>
<dbReference type="FunFam" id="1.20.1110.10:FF:000039">
    <property type="entry name" value="Calcium-transporting ATPase"/>
    <property type="match status" value="1"/>
</dbReference>
<dbReference type="SFLD" id="SFLDG00002">
    <property type="entry name" value="C1.7:_P-type_atpase_like"/>
    <property type="match status" value="1"/>
</dbReference>
<keyword evidence="7 19" id="KW-0547">Nucleotide-binding</keyword>
<dbReference type="SUPFAM" id="SSF56784">
    <property type="entry name" value="HAD-like"/>
    <property type="match status" value="1"/>
</dbReference>
<evidence type="ECO:0000313" key="21">
    <source>
        <dbReference type="EMBL" id="KAJ9700478.1"/>
    </source>
</evidence>
<dbReference type="GO" id="GO:0016887">
    <property type="term" value="F:ATP hydrolysis activity"/>
    <property type="evidence" value="ECO:0007669"/>
    <property type="project" value="InterPro"/>
</dbReference>
<evidence type="ECO:0000256" key="1">
    <source>
        <dbReference type="ARBA" id="ARBA00004141"/>
    </source>
</evidence>
<evidence type="ECO:0000313" key="22">
    <source>
        <dbReference type="Proteomes" id="UP001168098"/>
    </source>
</evidence>
<keyword evidence="13 19" id="KW-1133">Transmembrane helix</keyword>
<dbReference type="InterPro" id="IPR023299">
    <property type="entry name" value="ATPase_P-typ_cyto_dom_N"/>
</dbReference>
<evidence type="ECO:0000256" key="14">
    <source>
        <dbReference type="ARBA" id="ARBA00022990"/>
    </source>
</evidence>
<dbReference type="SUPFAM" id="SSF81653">
    <property type="entry name" value="Calcium ATPase, transduction domain A"/>
    <property type="match status" value="1"/>
</dbReference>
<dbReference type="PROSITE" id="PS00154">
    <property type="entry name" value="ATPASE_E1_E2"/>
    <property type="match status" value="1"/>
</dbReference>
<comment type="caution">
    <text evidence="21">The sequence shown here is derived from an EMBL/GenBank/DDBJ whole genome shotgun (WGS) entry which is preliminary data.</text>
</comment>
<dbReference type="Gene3D" id="3.40.50.1000">
    <property type="entry name" value="HAD superfamily/HAD-like"/>
    <property type="match status" value="1"/>
</dbReference>
<keyword evidence="4 19" id="KW-0109">Calcium transport</keyword>
<keyword evidence="5 19" id="KW-0812">Transmembrane</keyword>
<feature type="domain" description="Cation-transporting P-type ATPase N-terminal" evidence="20">
    <location>
        <begin position="86"/>
        <end position="160"/>
    </location>
</feature>
<evidence type="ECO:0000256" key="19">
    <source>
        <dbReference type="RuleBase" id="RU361146"/>
    </source>
</evidence>
<dbReference type="GO" id="GO:0046872">
    <property type="term" value="F:metal ion binding"/>
    <property type="evidence" value="ECO:0007669"/>
    <property type="project" value="UniProtKB-KW"/>
</dbReference>
<dbReference type="InterPro" id="IPR023214">
    <property type="entry name" value="HAD_sf"/>
</dbReference>
<dbReference type="FunFam" id="2.70.150.10:FF:000006">
    <property type="entry name" value="Calcium-transporting ATPase"/>
    <property type="match status" value="1"/>
</dbReference>
<feature type="transmembrane region" description="Helical" evidence="19">
    <location>
        <begin position="169"/>
        <end position="191"/>
    </location>
</feature>
<sequence>MSNILHLNLNCKEPIPDVPTILSKPNQRWHFALHPLLNEKKKKSSKLPVNTPSFVALNVKSDAFSSIDQTSLTAIVKEKNLDLLLEFGGVESVAHALETDVKNGIRGSVHDIALRQEVFGSNTYQRPPAKSLFLFAVQAFKDLTILILLLCATLSLGSGIKEHGLKEGWYDGGSIFVAVLLIISVSTVSNFRHNRLLEKLSKVSNNIKVDVVRNGRRQQISIFEIVVGDVVCIKISDQVPADGLFLDGHPLQVDESSTTGESDHVEVNSSQNPFLFSGTKVADGSAQMLVTSVGVNTTWGQMMHTISRDTNDQTPLQARLKKLTSSIGKVGLAVAFLVLVVSLVRYFSGNTEDENGNQEFNGSNTKAVDMVNSMVRIIAAAVTIVVVAMPEGLSLAVTLILAYSMKRMMADQAMVRKLPACETMGSVTTICTDKTGTLTLNQMKVTKFCLGQEPIEAFSSISTNLLNLIQQGAALNTSGSVYRATSGSKLEFSGSPTEKAILSWAVLELDMDMEILKQTCTILHVEAFNSEKKRSGVSMRSKADNTIHVHWKGAAEMILAMCSRYYDASGSMKDMDDDERMIIEQIIQGMAASSLRCIAFAHIQIPEEEHEIGIGLQKLKEDNLTLIGLVGIKDPCRPGVRKAVEDCQCAGVNVKMITGDNAFTARAIATECGILKPDQGMTSEAVVEGEVFRNYTLEERMEKVDKIHVMARSSPFDKLLMVQCLKQKGHVVAVTGDGTNDAPALKEAHIGLSMGIQGTEVAKESSDIIILDDNFTSVATGLRWGRCVHNSIQKLIQLQLTMNVAALVINAVAVVSAREVPFTVLKLLWVSLILDTLCALTLASGQPTKDVMEEPPVSQTQPLITNIMWRNILGQALYQIVVAFTLQFSGESIFDVNERVKDTLILNTSVLCQVFNQVNARKLEKKNVFGGMHKNKLFWGMIGITIILEVVVVEFLKKLADTQRLSWAQWGACMGMAALSWPVGWVVKCIPVSDKPFLSYLNW</sequence>
<feature type="transmembrane region" description="Helical" evidence="19">
    <location>
        <begin position="937"/>
        <end position="956"/>
    </location>
</feature>
<evidence type="ECO:0000256" key="9">
    <source>
        <dbReference type="ARBA" id="ARBA00022840"/>
    </source>
</evidence>
<feature type="transmembrane region" description="Helical" evidence="19">
    <location>
        <begin position="377"/>
        <end position="403"/>
    </location>
</feature>
<dbReference type="EC" id="7.2.2.10" evidence="19"/>
<proteinExistence type="inferred from homology"/>
<keyword evidence="8 19" id="KW-0106">Calcium</keyword>
<comment type="similarity">
    <text evidence="2 19">Belongs to the cation transport ATPase (P-type) (TC 3.A.3) family. Type IIB subfamily.</text>
</comment>
<evidence type="ECO:0000256" key="10">
    <source>
        <dbReference type="ARBA" id="ARBA00022842"/>
    </source>
</evidence>
<dbReference type="InterPro" id="IPR044492">
    <property type="entry name" value="P_typ_ATPase_HD_dom"/>
</dbReference>
<evidence type="ECO:0000256" key="16">
    <source>
        <dbReference type="ARBA" id="ARBA00023136"/>
    </source>
</evidence>
<dbReference type="Pfam" id="PF00689">
    <property type="entry name" value="Cation_ATPase_C"/>
    <property type="match status" value="1"/>
</dbReference>
<dbReference type="PRINTS" id="PR00120">
    <property type="entry name" value="HATPASE"/>
</dbReference>
<keyword evidence="11" id="KW-0112">Calmodulin-binding</keyword>
<keyword evidence="3 19" id="KW-0813">Transport</keyword>
<feature type="transmembrane region" description="Helical" evidence="19">
    <location>
        <begin position="132"/>
        <end position="157"/>
    </location>
</feature>
<evidence type="ECO:0000256" key="6">
    <source>
        <dbReference type="ARBA" id="ARBA00022723"/>
    </source>
</evidence>
<comment type="subcellular location">
    <subcellularLocation>
        <location evidence="1 19">Membrane</location>
        <topology evidence="1 19">Multi-pass membrane protein</topology>
    </subcellularLocation>
</comment>
<dbReference type="Pfam" id="PF13246">
    <property type="entry name" value="Cation_ATPase"/>
    <property type="match status" value="1"/>
</dbReference>
<evidence type="ECO:0000256" key="5">
    <source>
        <dbReference type="ARBA" id="ARBA00022692"/>
    </source>
</evidence>
<dbReference type="GO" id="GO:0005516">
    <property type="term" value="F:calmodulin binding"/>
    <property type="evidence" value="ECO:0007669"/>
    <property type="project" value="UniProtKB-KW"/>
</dbReference>
<dbReference type="SFLD" id="SFLDS00003">
    <property type="entry name" value="Haloacid_Dehalogenase"/>
    <property type="match status" value="1"/>
</dbReference>
<evidence type="ECO:0000259" key="20">
    <source>
        <dbReference type="SMART" id="SM00831"/>
    </source>
</evidence>
<dbReference type="Gene3D" id="2.70.150.10">
    <property type="entry name" value="Calcium-transporting ATPase, cytoplasmic transduction domain A"/>
    <property type="match status" value="1"/>
</dbReference>
<gene>
    <name evidence="21" type="ORF">PVL29_006003</name>
</gene>
<keyword evidence="14" id="KW-0007">Acetylation</keyword>
<keyword evidence="16 19" id="KW-0472">Membrane</keyword>
<evidence type="ECO:0000256" key="4">
    <source>
        <dbReference type="ARBA" id="ARBA00022568"/>
    </source>
</evidence>
<dbReference type="SFLD" id="SFLDF00027">
    <property type="entry name" value="p-type_atpase"/>
    <property type="match status" value="1"/>
</dbReference>
<dbReference type="Gene3D" id="1.20.1110.10">
    <property type="entry name" value="Calcium-transporting ATPase, transmembrane domain"/>
    <property type="match status" value="1"/>
</dbReference>
<evidence type="ECO:0000256" key="15">
    <source>
        <dbReference type="ARBA" id="ARBA00023065"/>
    </source>
</evidence>
<dbReference type="PRINTS" id="PR00119">
    <property type="entry name" value="CATATPASE"/>
</dbReference>
<evidence type="ECO:0000256" key="17">
    <source>
        <dbReference type="ARBA" id="ARBA00048694"/>
    </source>
</evidence>
<dbReference type="FunFam" id="3.40.1110.10:FF:000013">
    <property type="entry name" value="Calcium-transporting ATPase"/>
    <property type="match status" value="1"/>
</dbReference>
<keyword evidence="12" id="KW-1278">Translocase</keyword>
<feature type="transmembrane region" description="Helical" evidence="19">
    <location>
        <begin position="800"/>
        <end position="817"/>
    </location>
</feature>
<dbReference type="InterPro" id="IPR059000">
    <property type="entry name" value="ATPase_P-type_domA"/>
</dbReference>
<dbReference type="PANTHER" id="PTHR24093:SF434">
    <property type="entry name" value="CALCIUM-TRANSPORTING ATPASE 13, PLASMA MEMBRANE-TYPE-RELATED"/>
    <property type="match status" value="1"/>
</dbReference>
<feature type="transmembrane region" description="Helical" evidence="19">
    <location>
        <begin position="327"/>
        <end position="347"/>
    </location>
</feature>
<evidence type="ECO:0000256" key="11">
    <source>
        <dbReference type="ARBA" id="ARBA00022860"/>
    </source>
</evidence>
<dbReference type="Pfam" id="PF00122">
    <property type="entry name" value="E1-E2_ATPase"/>
    <property type="match status" value="1"/>
</dbReference>
<dbReference type="GO" id="GO:0005524">
    <property type="term" value="F:ATP binding"/>
    <property type="evidence" value="ECO:0007669"/>
    <property type="project" value="UniProtKB-KW"/>
</dbReference>
<comment type="function">
    <text evidence="19">Catalyzes the hydrolysis of ATP coupled with the transport of calcium.</text>
</comment>
<keyword evidence="10" id="KW-0460">Magnesium</keyword>
<dbReference type="AlphaFoldDB" id="A0AA39DXF9"/>
<dbReference type="SMART" id="SM00831">
    <property type="entry name" value="Cation_ATPase_N"/>
    <property type="match status" value="1"/>
</dbReference>
<dbReference type="InterPro" id="IPR023298">
    <property type="entry name" value="ATPase_P-typ_TM_dom_sf"/>
</dbReference>
<keyword evidence="22" id="KW-1185">Reference proteome</keyword>
<dbReference type="FunFam" id="3.40.50.1000:FF:000018">
    <property type="entry name" value="Calcium-transporting ATPase"/>
    <property type="match status" value="1"/>
</dbReference>
<dbReference type="GO" id="GO:0005388">
    <property type="term" value="F:P-type calcium transporter activity"/>
    <property type="evidence" value="ECO:0007669"/>
    <property type="project" value="UniProtKB-EC"/>
</dbReference>
<evidence type="ECO:0000256" key="8">
    <source>
        <dbReference type="ARBA" id="ARBA00022837"/>
    </source>
</evidence>
<dbReference type="NCBIfam" id="TIGR01517">
    <property type="entry name" value="ATPase-IIB_Ca"/>
    <property type="match status" value="1"/>
</dbReference>
<dbReference type="InterPro" id="IPR004014">
    <property type="entry name" value="ATPase_P-typ_cation-transptr_N"/>
</dbReference>
<keyword evidence="9 19" id="KW-0067">ATP-binding</keyword>
<comment type="function">
    <text evidence="18">This magnesium-dependent enzyme catalyzes the hydrolysis of ATP coupled with the translocation of calcium from the cytosol out of the cell or into organelles.</text>
</comment>
<dbReference type="Gene3D" id="3.40.1110.10">
    <property type="entry name" value="Calcium-transporting ATPase, cytoplasmic domain N"/>
    <property type="match status" value="1"/>
</dbReference>
<dbReference type="InterPro" id="IPR006408">
    <property type="entry name" value="P-type_ATPase_IIB"/>
</dbReference>
<evidence type="ECO:0000256" key="3">
    <source>
        <dbReference type="ARBA" id="ARBA00022448"/>
    </source>
</evidence>
<comment type="catalytic activity">
    <reaction evidence="17 19">
        <text>Ca(2+)(in) + ATP + H2O = Ca(2+)(out) + ADP + phosphate + H(+)</text>
        <dbReference type="Rhea" id="RHEA:18105"/>
        <dbReference type="ChEBI" id="CHEBI:15377"/>
        <dbReference type="ChEBI" id="CHEBI:15378"/>
        <dbReference type="ChEBI" id="CHEBI:29108"/>
        <dbReference type="ChEBI" id="CHEBI:30616"/>
        <dbReference type="ChEBI" id="CHEBI:43474"/>
        <dbReference type="ChEBI" id="CHEBI:456216"/>
        <dbReference type="EC" id="7.2.2.10"/>
    </reaction>
</comment>
<dbReference type="EMBL" id="JARBHA010000005">
    <property type="protein sequence ID" value="KAJ9700478.1"/>
    <property type="molecule type" value="Genomic_DNA"/>
</dbReference>
<keyword evidence="15 19" id="KW-0406">Ion transport</keyword>
<protein>
    <recommendedName>
        <fullName evidence="19">Calcium-transporting ATPase</fullName>
        <ecNumber evidence="19">7.2.2.10</ecNumber>
    </recommendedName>
</protein>
<dbReference type="Pfam" id="PF00690">
    <property type="entry name" value="Cation_ATPase_N"/>
    <property type="match status" value="1"/>
</dbReference>
<evidence type="ECO:0000256" key="7">
    <source>
        <dbReference type="ARBA" id="ARBA00022741"/>
    </source>
</evidence>
<evidence type="ECO:0000256" key="18">
    <source>
        <dbReference type="ARBA" id="ARBA00053300"/>
    </source>
</evidence>
<dbReference type="SUPFAM" id="SSF81660">
    <property type="entry name" value="Metal cation-transporting ATPase, ATP-binding domain N"/>
    <property type="match status" value="1"/>
</dbReference>
<organism evidence="21 22">
    <name type="scientific">Vitis rotundifolia</name>
    <name type="common">Muscadine grape</name>
    <dbReference type="NCBI Taxonomy" id="103349"/>
    <lineage>
        <taxon>Eukaryota</taxon>
        <taxon>Viridiplantae</taxon>
        <taxon>Streptophyta</taxon>
        <taxon>Embryophyta</taxon>
        <taxon>Tracheophyta</taxon>
        <taxon>Spermatophyta</taxon>
        <taxon>Magnoliopsida</taxon>
        <taxon>eudicotyledons</taxon>
        <taxon>Gunneridae</taxon>
        <taxon>Pentapetalae</taxon>
        <taxon>rosids</taxon>
        <taxon>Vitales</taxon>
        <taxon>Vitaceae</taxon>
        <taxon>Viteae</taxon>
        <taxon>Vitis</taxon>
    </lineage>
</organism>
<reference evidence="21 22" key="1">
    <citation type="journal article" date="2023" name="BMC Biotechnol.">
        <title>Vitis rotundifolia cv Carlos genome sequencing.</title>
        <authorList>
            <person name="Huff M."/>
            <person name="Hulse-Kemp A."/>
            <person name="Scheffler B."/>
            <person name="Youngblood R."/>
            <person name="Simpson S."/>
            <person name="Babiker E."/>
            <person name="Staton M."/>
        </authorList>
    </citation>
    <scope>NUCLEOTIDE SEQUENCE [LARGE SCALE GENOMIC DNA]</scope>
    <source>
        <tissue evidence="21">Leaf</tissue>
    </source>
</reference>
<dbReference type="Proteomes" id="UP001168098">
    <property type="component" value="Unassembled WGS sequence"/>
</dbReference>
<comment type="caution">
    <text evidence="19">Lacks conserved residue(s) required for the propagation of feature annotation.</text>
</comment>
<keyword evidence="6" id="KW-0479">Metal-binding</keyword>
<dbReference type="InterPro" id="IPR008250">
    <property type="entry name" value="ATPase_P-typ_transduc_dom_A_sf"/>
</dbReference>
<dbReference type="InterPro" id="IPR036412">
    <property type="entry name" value="HAD-like_sf"/>
</dbReference>